<dbReference type="InterPro" id="IPR001236">
    <property type="entry name" value="Lactate/malate_DH_N"/>
</dbReference>
<feature type="binding site" evidence="10">
    <location>
        <position position="98"/>
    </location>
    <ligand>
        <name>NAD(+)</name>
        <dbReference type="ChEBI" id="CHEBI:57540"/>
    </ligand>
</feature>
<feature type="binding site" evidence="10">
    <location>
        <begin position="13"/>
        <end position="18"/>
    </location>
    <ligand>
        <name>NAD(+)</name>
        <dbReference type="ChEBI" id="CHEBI:57540"/>
    </ligand>
</feature>
<dbReference type="RefSeq" id="WP_109708670.1">
    <property type="nucleotide sequence ID" value="NZ_QGDS01000001.1"/>
</dbReference>
<dbReference type="EMBL" id="UHJJ01000001">
    <property type="protein sequence ID" value="SUQ12669.1"/>
    <property type="molecule type" value="Genomic_DNA"/>
</dbReference>
<evidence type="ECO:0000256" key="4">
    <source>
        <dbReference type="ARBA" id="ARBA00023002"/>
    </source>
</evidence>
<feature type="binding site" evidence="9">
    <location>
        <position position="85"/>
    </location>
    <ligand>
        <name>substrate</name>
    </ligand>
</feature>
<feature type="binding site" evidence="7">
    <location>
        <position position="17"/>
    </location>
    <ligand>
        <name>NAD(+)</name>
        <dbReference type="ChEBI" id="CHEBI:57540"/>
    </ligand>
</feature>
<keyword evidence="5 7" id="KW-0520">NAD</keyword>
<dbReference type="PANTHER" id="PTHR43128:SF16">
    <property type="entry name" value="L-LACTATE DEHYDROGENASE"/>
    <property type="match status" value="1"/>
</dbReference>
<reference evidence="14" key="1">
    <citation type="submission" date="2017-07" db="EMBL/GenBank/DDBJ databases">
        <authorList>
            <person name="Varghese N."/>
            <person name="Submissions S."/>
        </authorList>
    </citation>
    <scope>NUCLEOTIDE SEQUENCE [LARGE SCALE GENOMIC DNA]</scope>
    <source>
        <strain evidence="14">NLAE-zl-C134</strain>
    </source>
</reference>
<comment type="catalytic activity">
    <reaction evidence="6 7">
        <text>(S)-lactate + NAD(+) = pyruvate + NADH + H(+)</text>
        <dbReference type="Rhea" id="RHEA:23444"/>
        <dbReference type="ChEBI" id="CHEBI:15361"/>
        <dbReference type="ChEBI" id="CHEBI:15378"/>
        <dbReference type="ChEBI" id="CHEBI:16651"/>
        <dbReference type="ChEBI" id="CHEBI:57540"/>
        <dbReference type="ChEBI" id="CHEBI:57945"/>
        <dbReference type="EC" id="1.1.1.27"/>
    </reaction>
</comment>
<comment type="similarity">
    <text evidence="2 7">Belongs to the LDH/MDH superfamily. LDH family.</text>
</comment>
<dbReference type="InterPro" id="IPR011304">
    <property type="entry name" value="L-lactate_DH"/>
</dbReference>
<keyword evidence="7" id="KW-0963">Cytoplasm</keyword>
<dbReference type="EC" id="1.1.1.27" evidence="3 7"/>
<dbReference type="UniPathway" id="UPA00554">
    <property type="reaction ID" value="UER00611"/>
</dbReference>
<sequence length="315" mass="33859">MNNKSKEKIVVIGAGNVGEAIAYTLMAKIQANDIVLVDVNQDKAKGAAIDIAQATSFHKQIQVRQGGYEECADARIIIITAGIARKPGQTRLELAKTNVSIIRSITESIMKYAENPLIIVVSNPADVMTTAVKEFSGLPSHRVIGSGTSLDTARFRHNISTELGVNVKDVQAYIVGEHGDSQVAVWSSATIGGLPLKEYEEQTGISLDKAEIAEHTKNGGAEVIGLKGATFYGVAMSVSTIVETIINDDKAVLPAAHVLDESFGEWAGVAASLPCRIGWDGIEKAFNVPMNQEETEAMNHSVELLKEFWAQVKEQ</sequence>
<feature type="binding site" evidence="9">
    <location>
        <position position="154"/>
    </location>
    <ligand>
        <name>substrate</name>
    </ligand>
</feature>
<dbReference type="Gene3D" id="3.90.110.10">
    <property type="entry name" value="Lactate dehydrogenase/glycoside hydrolase, family 4, C-terminal"/>
    <property type="match status" value="1"/>
</dbReference>
<dbReference type="Pfam" id="PF00056">
    <property type="entry name" value="Ldh_1_N"/>
    <property type="match status" value="1"/>
</dbReference>
<evidence type="ECO:0000256" key="1">
    <source>
        <dbReference type="ARBA" id="ARBA00004843"/>
    </source>
</evidence>
<feature type="binding site" evidence="7">
    <location>
        <position position="146"/>
    </location>
    <ligand>
        <name>NAD(+)</name>
        <dbReference type="ChEBI" id="CHEBI:57540"/>
    </ligand>
</feature>
<evidence type="ECO:0000256" key="5">
    <source>
        <dbReference type="ARBA" id="ARBA00023027"/>
    </source>
</evidence>
<accession>A0A316A3C9</accession>
<protein>
    <recommendedName>
        <fullName evidence="3 7">L-lactate dehydrogenase</fullName>
        <shortName evidence="7">L-LDH</shortName>
        <ecNumber evidence="3 7">1.1.1.27</ecNumber>
    </recommendedName>
</protein>
<dbReference type="InterPro" id="IPR015955">
    <property type="entry name" value="Lactate_DH/Glyco_Ohase_4_C"/>
</dbReference>
<feature type="binding site" evidence="7">
    <location>
        <begin position="123"/>
        <end position="126"/>
    </location>
    <ligand>
        <name>substrate</name>
    </ligand>
</feature>
<dbReference type="SUPFAM" id="SSF56327">
    <property type="entry name" value="LDH C-terminal domain-like"/>
    <property type="match status" value="1"/>
</dbReference>
<feature type="binding site" evidence="7">
    <location>
        <position position="43"/>
    </location>
    <ligand>
        <name>NAD(+)</name>
        <dbReference type="ChEBI" id="CHEBI:57540"/>
    </ligand>
</feature>
<comment type="pathway">
    <text evidence="1 7">Fermentation; pyruvate fermentation to lactate; (S)-lactate from pyruvate: step 1/1.</text>
</comment>
<dbReference type="Proteomes" id="UP000254051">
    <property type="component" value="Unassembled WGS sequence"/>
</dbReference>
<dbReference type="NCBIfam" id="NF004863">
    <property type="entry name" value="PRK06223.1"/>
    <property type="match status" value="1"/>
</dbReference>
<feature type="binding site" evidence="7">
    <location>
        <position position="230"/>
    </location>
    <ligand>
        <name>substrate</name>
    </ligand>
</feature>
<name>A0A316A3C9_9FIRM</name>
<keyword evidence="4 7" id="KW-0560">Oxidoreductase</keyword>
<feature type="domain" description="Lactate/malate dehydrogenase N-terminal" evidence="11">
    <location>
        <begin position="8"/>
        <end position="145"/>
    </location>
</feature>
<dbReference type="OrthoDB" id="9802969at2"/>
<feature type="binding site" evidence="9">
    <location>
        <position position="123"/>
    </location>
    <ligand>
        <name>substrate</name>
    </ligand>
</feature>
<dbReference type="Pfam" id="PF02866">
    <property type="entry name" value="Ldh_1_C"/>
    <property type="match status" value="1"/>
</dbReference>
<comment type="subunit">
    <text evidence="7">Homotetramer.</text>
</comment>
<evidence type="ECO:0000259" key="12">
    <source>
        <dbReference type="Pfam" id="PF02866"/>
    </source>
</evidence>
<feature type="active site" description="Proton acceptor" evidence="7 8">
    <location>
        <position position="178"/>
    </location>
</feature>
<evidence type="ECO:0000259" key="11">
    <source>
        <dbReference type="Pfam" id="PF00056"/>
    </source>
</evidence>
<feature type="binding site" evidence="7 10">
    <location>
        <begin position="121"/>
        <end position="123"/>
    </location>
    <ligand>
        <name>NAD(+)</name>
        <dbReference type="ChEBI" id="CHEBI:57540"/>
    </ligand>
</feature>
<dbReference type="PRINTS" id="PR00086">
    <property type="entry name" value="LLDHDRGNASE"/>
</dbReference>
<dbReference type="InterPro" id="IPR022383">
    <property type="entry name" value="Lactate/malate_DH_C"/>
</dbReference>
<evidence type="ECO:0000256" key="8">
    <source>
        <dbReference type="PIRSR" id="PIRSR000102-1"/>
    </source>
</evidence>
<feature type="binding site" evidence="7">
    <location>
        <begin position="151"/>
        <end position="154"/>
    </location>
    <ligand>
        <name>substrate</name>
    </ligand>
</feature>
<dbReference type="PANTHER" id="PTHR43128">
    <property type="entry name" value="L-2-HYDROXYCARBOXYLATE DEHYDROGENASE (NAD(P)(+))"/>
    <property type="match status" value="1"/>
</dbReference>
<evidence type="ECO:0000313" key="14">
    <source>
        <dbReference type="Proteomes" id="UP000254051"/>
    </source>
</evidence>
<dbReference type="PIRSF" id="PIRSF000102">
    <property type="entry name" value="Lac_mal_DH"/>
    <property type="match status" value="1"/>
</dbReference>
<dbReference type="InterPro" id="IPR018177">
    <property type="entry name" value="L-lactate_DH_AS"/>
</dbReference>
<keyword evidence="14" id="KW-1185">Reference proteome</keyword>
<comment type="subcellular location">
    <subcellularLocation>
        <location evidence="7">Cytoplasm</location>
    </subcellularLocation>
</comment>
<dbReference type="GO" id="GO:0005737">
    <property type="term" value="C:cytoplasm"/>
    <property type="evidence" value="ECO:0007669"/>
    <property type="project" value="UniProtKB-SubCell"/>
</dbReference>
<evidence type="ECO:0000256" key="3">
    <source>
        <dbReference type="ARBA" id="ARBA00012967"/>
    </source>
</evidence>
<feature type="binding site" evidence="7">
    <location>
        <position position="68"/>
    </location>
    <ligand>
        <name>NAD(+)</name>
        <dbReference type="ChEBI" id="CHEBI:57540"/>
    </ligand>
</feature>
<organism evidence="13 14">
    <name type="scientific">Faecalicatena contorta</name>
    <dbReference type="NCBI Taxonomy" id="39482"/>
    <lineage>
        <taxon>Bacteria</taxon>
        <taxon>Bacillati</taxon>
        <taxon>Bacillota</taxon>
        <taxon>Clostridia</taxon>
        <taxon>Lachnospirales</taxon>
        <taxon>Lachnospiraceae</taxon>
        <taxon>Faecalicatena</taxon>
    </lineage>
</organism>
<dbReference type="GO" id="GO:0006089">
    <property type="term" value="P:lactate metabolic process"/>
    <property type="evidence" value="ECO:0007669"/>
    <property type="project" value="TreeGrafter"/>
</dbReference>
<proteinExistence type="inferred from homology"/>
<dbReference type="InterPro" id="IPR036291">
    <property type="entry name" value="NAD(P)-bd_dom_sf"/>
</dbReference>
<gene>
    <name evidence="7" type="primary">ldh</name>
    <name evidence="13" type="ORF">SAMN05216529_101566</name>
</gene>
<dbReference type="GO" id="GO:0006096">
    <property type="term" value="P:glycolytic process"/>
    <property type="evidence" value="ECO:0007669"/>
    <property type="project" value="UniProtKB-UniRule"/>
</dbReference>
<comment type="caution">
    <text evidence="7">Lacks conserved residue(s) required for the propagation of feature annotation.</text>
</comment>
<evidence type="ECO:0000256" key="2">
    <source>
        <dbReference type="ARBA" id="ARBA00006054"/>
    </source>
</evidence>
<feature type="domain" description="Lactate/malate dehydrogenase C-terminal" evidence="12">
    <location>
        <begin position="148"/>
        <end position="313"/>
    </location>
</feature>
<dbReference type="PROSITE" id="PS00064">
    <property type="entry name" value="L_LDH"/>
    <property type="match status" value="1"/>
</dbReference>
<dbReference type="Gene3D" id="3.40.50.720">
    <property type="entry name" value="NAD(P)-binding Rossmann-like Domain"/>
    <property type="match status" value="1"/>
</dbReference>
<dbReference type="SUPFAM" id="SSF51735">
    <property type="entry name" value="NAD(P)-binding Rossmann-fold domains"/>
    <property type="match status" value="1"/>
</dbReference>
<evidence type="ECO:0000256" key="7">
    <source>
        <dbReference type="HAMAP-Rule" id="MF_00488"/>
    </source>
</evidence>
<dbReference type="FunFam" id="3.40.50.720:FF:000018">
    <property type="entry name" value="Malate dehydrogenase"/>
    <property type="match status" value="1"/>
</dbReference>
<evidence type="ECO:0000256" key="6">
    <source>
        <dbReference type="ARBA" id="ARBA00049258"/>
    </source>
</evidence>
<evidence type="ECO:0000256" key="10">
    <source>
        <dbReference type="PIRSR" id="PIRSR000102-3"/>
    </source>
</evidence>
<dbReference type="InterPro" id="IPR001557">
    <property type="entry name" value="L-lactate/malate_DH"/>
</dbReference>
<evidence type="ECO:0000313" key="13">
    <source>
        <dbReference type="EMBL" id="SUQ12669.1"/>
    </source>
</evidence>
<feature type="binding site" evidence="7 10">
    <location>
        <position position="38"/>
    </location>
    <ligand>
        <name>NAD(+)</name>
        <dbReference type="ChEBI" id="CHEBI:57540"/>
    </ligand>
</feature>
<feature type="binding site" evidence="7 9">
    <location>
        <position position="91"/>
    </location>
    <ligand>
        <name>substrate</name>
    </ligand>
</feature>
<evidence type="ECO:0000256" key="9">
    <source>
        <dbReference type="PIRSR" id="PIRSR000102-2"/>
    </source>
</evidence>
<feature type="binding site" evidence="7">
    <location>
        <position position="104"/>
    </location>
    <ligand>
        <name>NAD(+)</name>
        <dbReference type="ChEBI" id="CHEBI:57540"/>
    </ligand>
</feature>
<dbReference type="AlphaFoldDB" id="A0A316A3C9"/>
<dbReference type="GO" id="GO:0004459">
    <property type="term" value="F:L-lactate dehydrogenase (NAD+) activity"/>
    <property type="evidence" value="ECO:0007669"/>
    <property type="project" value="UniProtKB-UniRule"/>
</dbReference>
<comment type="function">
    <text evidence="7">Catalyzes the conversion of lactate to pyruvate.</text>
</comment>
<dbReference type="NCBIfam" id="TIGR01771">
    <property type="entry name" value="L-LDH-NAD"/>
    <property type="match status" value="1"/>
</dbReference>
<dbReference type="HAMAP" id="MF_00488">
    <property type="entry name" value="Lactate_dehydrog"/>
    <property type="match status" value="1"/>
</dbReference>